<evidence type="ECO:0000313" key="7">
    <source>
        <dbReference type="EMBL" id="MDQ0478666.1"/>
    </source>
</evidence>
<keyword evidence="4" id="KW-1133">Transmembrane helix</keyword>
<evidence type="ECO:0000256" key="4">
    <source>
        <dbReference type="SAM" id="Phobius"/>
    </source>
</evidence>
<dbReference type="Gene3D" id="3.30.450.20">
    <property type="entry name" value="PAS domain"/>
    <property type="match status" value="1"/>
</dbReference>
<dbReference type="PANTHER" id="PTHR32089:SF112">
    <property type="entry name" value="LYSOZYME-LIKE PROTEIN-RELATED"/>
    <property type="match status" value="1"/>
</dbReference>
<keyword evidence="4" id="KW-0472">Membrane</keyword>
<evidence type="ECO:0000256" key="2">
    <source>
        <dbReference type="ARBA" id="ARBA00029447"/>
    </source>
</evidence>
<keyword evidence="4" id="KW-0812">Transmembrane</keyword>
<keyword evidence="8" id="KW-1185">Reference proteome</keyword>
<feature type="transmembrane region" description="Helical" evidence="4">
    <location>
        <begin position="281"/>
        <end position="303"/>
    </location>
</feature>
<feature type="transmembrane region" description="Helical" evidence="4">
    <location>
        <begin position="14"/>
        <end position="33"/>
    </location>
</feature>
<dbReference type="Pfam" id="PF00015">
    <property type="entry name" value="MCPsignal"/>
    <property type="match status" value="1"/>
</dbReference>
<evidence type="ECO:0000313" key="8">
    <source>
        <dbReference type="Proteomes" id="UP001224418"/>
    </source>
</evidence>
<reference evidence="7 8" key="1">
    <citation type="submission" date="2023-07" db="EMBL/GenBank/DDBJ databases">
        <title>Genomic Encyclopedia of Type Strains, Phase IV (KMG-IV): sequencing the most valuable type-strain genomes for metagenomic binning, comparative biology and taxonomic classification.</title>
        <authorList>
            <person name="Goeker M."/>
        </authorList>
    </citation>
    <scope>NUCLEOTIDE SEQUENCE [LARGE SCALE GENOMIC DNA]</scope>
    <source>
        <strain evidence="7 8">DSM 1400</strain>
    </source>
</reference>
<gene>
    <name evidence="7" type="ORF">QOZ93_000375</name>
</gene>
<dbReference type="Proteomes" id="UP001224418">
    <property type="component" value="Unassembled WGS sequence"/>
</dbReference>
<dbReference type="SUPFAM" id="SSF103190">
    <property type="entry name" value="Sensory domain-like"/>
    <property type="match status" value="1"/>
</dbReference>
<dbReference type="EMBL" id="JAUSWN010000002">
    <property type="protein sequence ID" value="MDQ0478666.1"/>
    <property type="molecule type" value="Genomic_DNA"/>
</dbReference>
<comment type="caution">
    <text evidence="7">The sequence shown here is derived from an EMBL/GenBank/DDBJ whole genome shotgun (WGS) entry which is preliminary data.</text>
</comment>
<comment type="similarity">
    <text evidence="2">Belongs to the methyl-accepting chemotaxis (MCP) protein family.</text>
</comment>
<feature type="domain" description="HAMP" evidence="6">
    <location>
        <begin position="308"/>
        <end position="363"/>
    </location>
</feature>
<dbReference type="InterPro" id="IPR004089">
    <property type="entry name" value="MCPsignal_dom"/>
</dbReference>
<organism evidence="7 8">
    <name type="scientific">Hathewaya limosa</name>
    <name type="common">Clostridium limosum</name>
    <dbReference type="NCBI Taxonomy" id="1536"/>
    <lineage>
        <taxon>Bacteria</taxon>
        <taxon>Bacillati</taxon>
        <taxon>Bacillota</taxon>
        <taxon>Clostridia</taxon>
        <taxon>Eubacteriales</taxon>
        <taxon>Clostridiaceae</taxon>
        <taxon>Hathewaya</taxon>
    </lineage>
</organism>
<dbReference type="PROSITE" id="PS50111">
    <property type="entry name" value="CHEMOTAXIS_TRANSDUC_2"/>
    <property type="match status" value="1"/>
</dbReference>
<dbReference type="RefSeq" id="WP_307354903.1">
    <property type="nucleotide sequence ID" value="NZ_BAAACJ010000008.1"/>
</dbReference>
<evidence type="ECO:0000259" key="5">
    <source>
        <dbReference type="PROSITE" id="PS50111"/>
    </source>
</evidence>
<dbReference type="SMART" id="SM00283">
    <property type="entry name" value="MA"/>
    <property type="match status" value="1"/>
</dbReference>
<protein>
    <submittedName>
        <fullName evidence="7">Methyl-accepting chemotaxis protein</fullName>
    </submittedName>
</protein>
<dbReference type="PANTHER" id="PTHR32089">
    <property type="entry name" value="METHYL-ACCEPTING CHEMOTAXIS PROTEIN MCPB"/>
    <property type="match status" value="1"/>
</dbReference>
<dbReference type="CDD" id="cd12914">
    <property type="entry name" value="PDC1_DGC_like"/>
    <property type="match status" value="1"/>
</dbReference>
<evidence type="ECO:0000256" key="1">
    <source>
        <dbReference type="ARBA" id="ARBA00023224"/>
    </source>
</evidence>
<evidence type="ECO:0000259" key="6">
    <source>
        <dbReference type="PROSITE" id="PS50885"/>
    </source>
</evidence>
<evidence type="ECO:0000256" key="3">
    <source>
        <dbReference type="PROSITE-ProRule" id="PRU00284"/>
    </source>
</evidence>
<name>A0ABU0JNL0_HATLI</name>
<proteinExistence type="inferred from homology"/>
<dbReference type="PROSITE" id="PS50885">
    <property type="entry name" value="HAMP"/>
    <property type="match status" value="1"/>
</dbReference>
<dbReference type="InterPro" id="IPR029151">
    <property type="entry name" value="Sensor-like_sf"/>
</dbReference>
<dbReference type="SUPFAM" id="SSF58104">
    <property type="entry name" value="Methyl-accepting chemotaxis protein (MCP) signaling domain"/>
    <property type="match status" value="1"/>
</dbReference>
<dbReference type="Gene3D" id="1.10.287.950">
    <property type="entry name" value="Methyl-accepting chemotaxis protein"/>
    <property type="match status" value="1"/>
</dbReference>
<accession>A0ABU0JNL0</accession>
<feature type="domain" description="Methyl-accepting transducer" evidence="5">
    <location>
        <begin position="382"/>
        <end position="618"/>
    </location>
</feature>
<sequence length="667" mass="73489">MKKSFKKDLLTKSIILLCISLTLSTFIFIFLHVKYMLKTNIEYLNETSTGSQNLILKAIDSVRGSTDLLAKDLGTLQNSGNIDNQKMIENLVSTNLFVKRAFITNITGMQIAKYPNIGNINISHRDYFKKAIQGKGNFSPVITSKVTGESIIIYCTPIINNGIITGTVSSIFEINSLSEILRSTTKDLNCSFGLLDNKGSLLLTNMKNSLLVNSLQNEKSNSKKVVNLSELPPVKNLMNNQSGNGKFKLYDTTALVNYKSFNNSQLNLIIAMPYSTITNSILNYILIGIAILFFILIISITLIKGITNKITNPITTLSQNLKELSEGNLNININDDILHTGNEFSELGKGFISFSYKIKLIISQLQKNIKDLNDYSGKLYLMVDSNQDAQISISNMMTDVNDKMNSNLDSLRENLTILEEFSKGIDNVSVNLESLNTIVHVSTTSAEQGASHANKTQNILNDSVNDLSTVTIKMKKLANISTEVNSLTEIINNIAKQTNLLALNAAIEAAHAGESGKGFSVVAEEIKKLAQLSSSSSQDINKLLSNIKLEITTTSDIINTMSGKFKNLVEDTSLTTNLMNEIKDKAITCQSSVEEIIGIMEEQTAGIEESTASLNTVVTYIHETVQSFECMDKKIKTQSESLSSLSNLSSSLTEMSNTIKENIDYFK</sequence>
<dbReference type="InterPro" id="IPR003660">
    <property type="entry name" value="HAMP_dom"/>
</dbReference>
<keyword evidence="1 3" id="KW-0807">Transducer</keyword>